<dbReference type="RefSeq" id="XP_007335837.1">
    <property type="nucleotide sequence ID" value="XM_007335775.1"/>
</dbReference>
<feature type="region of interest" description="Disordered" evidence="1">
    <location>
        <begin position="1"/>
        <end position="50"/>
    </location>
</feature>
<dbReference type="HOGENOM" id="CLU_2037382_0_0_1"/>
<dbReference type="AlphaFoldDB" id="K5VGR3"/>
<feature type="compositionally biased region" description="Polar residues" evidence="1">
    <location>
        <begin position="1"/>
        <end position="10"/>
    </location>
</feature>
<reference evidence="3" key="1">
    <citation type="journal article" date="2012" name="Proc. Natl. Acad. Sci. U.S.A.">
        <title>Genome sequence of the button mushroom Agaricus bisporus reveals mechanisms governing adaptation to a humic-rich ecological niche.</title>
        <authorList>
            <person name="Morin E."/>
            <person name="Kohler A."/>
            <person name="Baker A.R."/>
            <person name="Foulongne-Oriol M."/>
            <person name="Lombard V."/>
            <person name="Nagy L.G."/>
            <person name="Ohm R.A."/>
            <person name="Patyshakuliyeva A."/>
            <person name="Brun A."/>
            <person name="Aerts A.L."/>
            <person name="Bailey A.M."/>
            <person name="Billette C."/>
            <person name="Coutinho P.M."/>
            <person name="Deakin G."/>
            <person name="Doddapaneni H."/>
            <person name="Floudas D."/>
            <person name="Grimwood J."/>
            <person name="Hilden K."/>
            <person name="Kuees U."/>
            <person name="LaButti K.M."/>
            <person name="Lapidus A."/>
            <person name="Lindquist E.A."/>
            <person name="Lucas S.M."/>
            <person name="Murat C."/>
            <person name="Riley R.W."/>
            <person name="Salamov A.A."/>
            <person name="Schmutz J."/>
            <person name="Subramanian V."/>
            <person name="Woesten H.A.B."/>
            <person name="Xu J."/>
            <person name="Eastwood D.C."/>
            <person name="Foster G.D."/>
            <person name="Sonnenberg A.S."/>
            <person name="Cullen D."/>
            <person name="de Vries R.P."/>
            <person name="Lundell T."/>
            <person name="Hibbett D.S."/>
            <person name="Henrissat B."/>
            <person name="Burton K.S."/>
            <person name="Kerrigan R.W."/>
            <person name="Challen M.P."/>
            <person name="Grigoriev I.V."/>
            <person name="Martin F."/>
        </authorList>
    </citation>
    <scope>NUCLEOTIDE SEQUENCE [LARGE SCALE GENOMIC DNA]</scope>
    <source>
        <strain evidence="3">JB137-S8 / ATCC MYA-4627 / FGSC 10392</strain>
    </source>
</reference>
<dbReference type="KEGG" id="abp:AGABI1DRAFT96242"/>
<gene>
    <name evidence="2" type="ORF">AGABI1DRAFT_96242</name>
</gene>
<dbReference type="EMBL" id="JH972551">
    <property type="protein sequence ID" value="EKM73524.1"/>
    <property type="molecule type" value="Genomic_DNA"/>
</dbReference>
<keyword evidence="3" id="KW-1185">Reference proteome</keyword>
<evidence type="ECO:0000313" key="2">
    <source>
        <dbReference type="EMBL" id="EKM73524.1"/>
    </source>
</evidence>
<protein>
    <submittedName>
        <fullName evidence="2">Uncharacterized protein</fullName>
    </submittedName>
</protein>
<dbReference type="Proteomes" id="UP000008493">
    <property type="component" value="Unassembled WGS sequence"/>
</dbReference>
<dbReference type="InParanoid" id="K5VGR3"/>
<name>K5VGR3_AGABU</name>
<proteinExistence type="predicted"/>
<accession>K5VGR3</accession>
<evidence type="ECO:0000313" key="3">
    <source>
        <dbReference type="Proteomes" id="UP000008493"/>
    </source>
</evidence>
<evidence type="ECO:0000256" key="1">
    <source>
        <dbReference type="SAM" id="MobiDB-lite"/>
    </source>
</evidence>
<sequence>MTSSHTSESSGVEEGGDPMEVGEIREDESNASTPRPSEEDHASGGSNVERWLSFHPNNFNNSFDVMLVIEVALYPHDTYCATTQATLTTHMYSSKQSNIDERIMGDNIPAGHVSRSTTSPL</sequence>
<dbReference type="GeneID" id="18832853"/>
<organism evidence="2 3">
    <name type="scientific">Agaricus bisporus var. burnettii (strain JB137-S8 / ATCC MYA-4627 / FGSC 10392)</name>
    <name type="common">White button mushroom</name>
    <dbReference type="NCBI Taxonomy" id="597362"/>
    <lineage>
        <taxon>Eukaryota</taxon>
        <taxon>Fungi</taxon>
        <taxon>Dikarya</taxon>
        <taxon>Basidiomycota</taxon>
        <taxon>Agaricomycotina</taxon>
        <taxon>Agaricomycetes</taxon>
        <taxon>Agaricomycetidae</taxon>
        <taxon>Agaricales</taxon>
        <taxon>Agaricineae</taxon>
        <taxon>Agaricaceae</taxon>
        <taxon>Agaricus</taxon>
    </lineage>
</organism>